<dbReference type="AlphaFoldDB" id="A0A9P4IJU2"/>
<gene>
    <name evidence="1" type="ORF">NA57DRAFT_74151</name>
</gene>
<reference evidence="1" key="1">
    <citation type="journal article" date="2020" name="Stud. Mycol.">
        <title>101 Dothideomycetes genomes: a test case for predicting lifestyles and emergence of pathogens.</title>
        <authorList>
            <person name="Haridas S."/>
            <person name="Albert R."/>
            <person name="Binder M."/>
            <person name="Bloem J."/>
            <person name="Labutti K."/>
            <person name="Salamov A."/>
            <person name="Andreopoulos B."/>
            <person name="Baker S."/>
            <person name="Barry K."/>
            <person name="Bills G."/>
            <person name="Bluhm B."/>
            <person name="Cannon C."/>
            <person name="Castanera R."/>
            <person name="Culley D."/>
            <person name="Daum C."/>
            <person name="Ezra D."/>
            <person name="Gonzalez J."/>
            <person name="Henrissat B."/>
            <person name="Kuo A."/>
            <person name="Liang C."/>
            <person name="Lipzen A."/>
            <person name="Lutzoni F."/>
            <person name="Magnuson J."/>
            <person name="Mondo S."/>
            <person name="Nolan M."/>
            <person name="Ohm R."/>
            <person name="Pangilinan J."/>
            <person name="Park H.-J."/>
            <person name="Ramirez L."/>
            <person name="Alfaro M."/>
            <person name="Sun H."/>
            <person name="Tritt A."/>
            <person name="Yoshinaga Y."/>
            <person name="Zwiers L.-H."/>
            <person name="Turgeon B."/>
            <person name="Goodwin S."/>
            <person name="Spatafora J."/>
            <person name="Crous P."/>
            <person name="Grigoriev I."/>
        </authorList>
    </citation>
    <scope>NUCLEOTIDE SEQUENCE</scope>
    <source>
        <strain evidence="1">CBS 133067</strain>
    </source>
</reference>
<evidence type="ECO:0000313" key="2">
    <source>
        <dbReference type="Proteomes" id="UP000799772"/>
    </source>
</evidence>
<organism evidence="1 2">
    <name type="scientific">Rhizodiscina lignyota</name>
    <dbReference type="NCBI Taxonomy" id="1504668"/>
    <lineage>
        <taxon>Eukaryota</taxon>
        <taxon>Fungi</taxon>
        <taxon>Dikarya</taxon>
        <taxon>Ascomycota</taxon>
        <taxon>Pezizomycotina</taxon>
        <taxon>Dothideomycetes</taxon>
        <taxon>Pleosporomycetidae</taxon>
        <taxon>Aulographales</taxon>
        <taxon>Rhizodiscinaceae</taxon>
        <taxon>Rhizodiscina</taxon>
    </lineage>
</organism>
<protein>
    <submittedName>
        <fullName evidence="1">Uncharacterized protein</fullName>
    </submittedName>
</protein>
<dbReference type="Proteomes" id="UP000799772">
    <property type="component" value="Unassembled WGS sequence"/>
</dbReference>
<comment type="caution">
    <text evidence="1">The sequence shown here is derived from an EMBL/GenBank/DDBJ whole genome shotgun (WGS) entry which is preliminary data.</text>
</comment>
<evidence type="ECO:0000313" key="1">
    <source>
        <dbReference type="EMBL" id="KAF2100545.1"/>
    </source>
</evidence>
<dbReference type="EMBL" id="ML978124">
    <property type="protein sequence ID" value="KAF2100545.1"/>
    <property type="molecule type" value="Genomic_DNA"/>
</dbReference>
<accession>A0A9P4IJU2</accession>
<proteinExistence type="predicted"/>
<name>A0A9P4IJU2_9PEZI</name>
<sequence>MAASRATSLRQLNRLAAASNKRSLHMTGPATFPSPLLTSERPAAAQVKRDLEAAQKQADFAIAAESNSNTTVRHFNTSRNLKAVGDTSTIDFAYFPDFDPDVEAAPIARIPLLPSGLYNTQPAYAAEDEVPVMRPEIITAAADSTHISSPRAFSEVHDNSAVDIAAMAERVAAATGMSNGASKDQEPGAIKQVWNGLLEDIFGGQRKAA</sequence>
<keyword evidence="2" id="KW-1185">Reference proteome</keyword>
<dbReference type="OrthoDB" id="3993201at2759"/>